<dbReference type="EMBL" id="UOFY01000053">
    <property type="protein sequence ID" value="VAX10696.1"/>
    <property type="molecule type" value="Genomic_DNA"/>
</dbReference>
<evidence type="ECO:0000256" key="3">
    <source>
        <dbReference type="ARBA" id="ARBA00023163"/>
    </source>
</evidence>
<evidence type="ECO:0000313" key="5">
    <source>
        <dbReference type="EMBL" id="VAX10696.1"/>
    </source>
</evidence>
<name>A0A3B1AXD4_9ZZZZ</name>
<dbReference type="AlphaFoldDB" id="A0A3B1AXD4"/>
<dbReference type="SUPFAM" id="SSF46785">
    <property type="entry name" value="Winged helix' DNA-binding domain"/>
    <property type="match status" value="1"/>
</dbReference>
<protein>
    <submittedName>
        <fullName evidence="5">Transcriptional regulator, HxlR family</fullName>
    </submittedName>
</protein>
<dbReference type="InterPro" id="IPR036388">
    <property type="entry name" value="WH-like_DNA-bd_sf"/>
</dbReference>
<organism evidence="5">
    <name type="scientific">hydrothermal vent metagenome</name>
    <dbReference type="NCBI Taxonomy" id="652676"/>
    <lineage>
        <taxon>unclassified sequences</taxon>
        <taxon>metagenomes</taxon>
        <taxon>ecological metagenomes</taxon>
    </lineage>
</organism>
<evidence type="ECO:0000256" key="1">
    <source>
        <dbReference type="ARBA" id="ARBA00023015"/>
    </source>
</evidence>
<proteinExistence type="predicted"/>
<gene>
    <name evidence="5" type="ORF">MNBD_GAMMA25-2274</name>
</gene>
<sequence>MIGGKWKIIIISRLIYFGQYHFSELKRSIPKINERMLTRQLREIEKDGLIFRKVYAEVPPRVEYGLSKDGETLISILHQLAEWGKLHQQ</sequence>
<keyword evidence="2" id="KW-0238">DNA-binding</keyword>
<dbReference type="PANTHER" id="PTHR33204">
    <property type="entry name" value="TRANSCRIPTIONAL REGULATOR, MARR FAMILY"/>
    <property type="match status" value="1"/>
</dbReference>
<reference evidence="5" key="1">
    <citation type="submission" date="2018-06" db="EMBL/GenBank/DDBJ databases">
        <authorList>
            <person name="Zhirakovskaya E."/>
        </authorList>
    </citation>
    <scope>NUCLEOTIDE SEQUENCE</scope>
</reference>
<feature type="domain" description="HTH hxlR-type" evidence="4">
    <location>
        <begin position="1"/>
        <end position="89"/>
    </location>
</feature>
<evidence type="ECO:0000259" key="4">
    <source>
        <dbReference type="PROSITE" id="PS51118"/>
    </source>
</evidence>
<evidence type="ECO:0000256" key="2">
    <source>
        <dbReference type="ARBA" id="ARBA00023125"/>
    </source>
</evidence>
<accession>A0A3B1AXD4</accession>
<dbReference type="PANTHER" id="PTHR33204:SF29">
    <property type="entry name" value="TRANSCRIPTIONAL REGULATOR"/>
    <property type="match status" value="1"/>
</dbReference>
<dbReference type="GO" id="GO:0003677">
    <property type="term" value="F:DNA binding"/>
    <property type="evidence" value="ECO:0007669"/>
    <property type="project" value="UniProtKB-KW"/>
</dbReference>
<keyword evidence="1" id="KW-0805">Transcription regulation</keyword>
<keyword evidence="3" id="KW-0804">Transcription</keyword>
<dbReference type="Pfam" id="PF01638">
    <property type="entry name" value="HxlR"/>
    <property type="match status" value="1"/>
</dbReference>
<dbReference type="PROSITE" id="PS51118">
    <property type="entry name" value="HTH_HXLR"/>
    <property type="match status" value="1"/>
</dbReference>
<dbReference type="InterPro" id="IPR002577">
    <property type="entry name" value="HTH_HxlR"/>
</dbReference>
<dbReference type="InterPro" id="IPR036390">
    <property type="entry name" value="WH_DNA-bd_sf"/>
</dbReference>
<dbReference type="Gene3D" id="1.10.10.10">
    <property type="entry name" value="Winged helix-like DNA-binding domain superfamily/Winged helix DNA-binding domain"/>
    <property type="match status" value="1"/>
</dbReference>